<protein>
    <recommendedName>
        <fullName evidence="6">RRM domain-containing protein</fullName>
    </recommendedName>
</protein>
<dbReference type="Proteomes" id="UP000005408">
    <property type="component" value="Unassembled WGS sequence"/>
</dbReference>
<keyword evidence="8" id="KW-1185">Reference proteome</keyword>
<feature type="compositionally biased region" description="Gly residues" evidence="5">
    <location>
        <begin position="47"/>
        <end position="92"/>
    </location>
</feature>
<feature type="coiled-coil region" evidence="4">
    <location>
        <begin position="347"/>
        <end position="404"/>
    </location>
</feature>
<evidence type="ECO:0000256" key="4">
    <source>
        <dbReference type="SAM" id="Coils"/>
    </source>
</evidence>
<dbReference type="Gene3D" id="6.10.250.1170">
    <property type="match status" value="1"/>
</dbReference>
<keyword evidence="2 3" id="KW-0694">RNA-binding</keyword>
<sequence>MSTTPSKPSPMDLKKDKDDSKSEDNKNQMQGNKSNQDQGRQQDNRGHGGGNFRGGRGGRGGGGGGGRGMGRGGGGGGNRGRGMMQRGGGGGGGDRRGNQGQQSQGQHGQGGGGGNFRQNEFQMNMSAHDAAPREPKKFTGRCRLFVGNVTSETSDEEFKNLFSKFGETGEMFLNGSKGFGFIRLDYRHNAEAAKAALDGSQHKGRTLRVRFSNQGSAIKIKNLSPFVSNELLEMAMQQFGDVERAVVVVDDRGRSTGEGIVEFARKPGAQQALKRINDGVFLMTSSQRPISAENLEAKDEDDGLSEKFLPRNQQYQAEREKEPRFAPPGSFEYRFGLKYREIDELEKQQIERVKQEMDQQRMKLEHEMEGAMFDFQAEQIRADLLRQQEELRRLEEMKTEKMRRRQEYDFRMDDEQRLNMMDDDRQHMMRGGRPGMDQPGGNMLRGDNQRGGGGGAPLPPPPAPPAGMGFDSPSDQMPSSSVGKKGDDRANKKTNRFDSNPGNFGGNPSNFGNHPGGNMPNQGGMFGNNRNMGGMGNRNDRRRDMGGMGGPRDDYGEMKRMRRF</sequence>
<dbReference type="InterPro" id="IPR000504">
    <property type="entry name" value="RRM_dom"/>
</dbReference>
<evidence type="ECO:0000256" key="3">
    <source>
        <dbReference type="PROSITE-ProRule" id="PRU00176"/>
    </source>
</evidence>
<feature type="compositionally biased region" description="Basic and acidic residues" evidence="5">
    <location>
        <begin position="538"/>
        <end position="564"/>
    </location>
</feature>
<dbReference type="PROSITE" id="PS50102">
    <property type="entry name" value="RRM"/>
    <property type="match status" value="2"/>
</dbReference>
<dbReference type="PANTHER" id="PTHR23189">
    <property type="entry name" value="RNA RECOGNITION MOTIF-CONTAINING"/>
    <property type="match status" value="1"/>
</dbReference>
<dbReference type="OMA" id="GQIMDLM"/>
<evidence type="ECO:0000313" key="8">
    <source>
        <dbReference type="Proteomes" id="UP000005408"/>
    </source>
</evidence>
<feature type="region of interest" description="Disordered" evidence="5">
    <location>
        <begin position="422"/>
        <end position="564"/>
    </location>
</feature>
<evidence type="ECO:0000259" key="6">
    <source>
        <dbReference type="PROSITE" id="PS50102"/>
    </source>
</evidence>
<dbReference type="CDD" id="cd12931">
    <property type="entry name" value="eNOPS_SF"/>
    <property type="match status" value="1"/>
</dbReference>
<dbReference type="CDD" id="cd12333">
    <property type="entry name" value="RRM2_p54nrb_like"/>
    <property type="match status" value="1"/>
</dbReference>
<accession>A0A8W8J2E3</accession>
<dbReference type="FunFam" id="3.30.70.330:FF:000043">
    <property type="entry name" value="paraspeckle component 1 isoform X1"/>
    <property type="match status" value="1"/>
</dbReference>
<feature type="compositionally biased region" description="Low complexity" evidence="5">
    <location>
        <begin position="1"/>
        <end position="11"/>
    </location>
</feature>
<dbReference type="GO" id="GO:0003723">
    <property type="term" value="F:RNA binding"/>
    <property type="evidence" value="ECO:0007669"/>
    <property type="project" value="UniProtKB-UniRule"/>
</dbReference>
<evidence type="ECO:0000256" key="5">
    <source>
        <dbReference type="SAM" id="MobiDB-lite"/>
    </source>
</evidence>
<evidence type="ECO:0000256" key="1">
    <source>
        <dbReference type="ARBA" id="ARBA00022737"/>
    </source>
</evidence>
<feature type="compositionally biased region" description="Basic and acidic residues" evidence="5">
    <location>
        <begin position="12"/>
        <end position="26"/>
    </location>
</feature>
<name>A0A8W8J2E3_MAGGI</name>
<dbReference type="Pfam" id="PF08075">
    <property type="entry name" value="NOPS"/>
    <property type="match status" value="1"/>
</dbReference>
<dbReference type="InterPro" id="IPR035979">
    <property type="entry name" value="RBD_domain_sf"/>
</dbReference>
<dbReference type="Pfam" id="PF00076">
    <property type="entry name" value="RRM_1"/>
    <property type="match status" value="2"/>
</dbReference>
<feature type="compositionally biased region" description="Polar residues" evidence="5">
    <location>
        <begin position="27"/>
        <end position="39"/>
    </location>
</feature>
<feature type="region of interest" description="Disordered" evidence="5">
    <location>
        <begin position="1"/>
        <end position="119"/>
    </location>
</feature>
<proteinExistence type="predicted"/>
<organism evidence="7 8">
    <name type="scientific">Magallana gigas</name>
    <name type="common">Pacific oyster</name>
    <name type="synonym">Crassostrea gigas</name>
    <dbReference type="NCBI Taxonomy" id="29159"/>
    <lineage>
        <taxon>Eukaryota</taxon>
        <taxon>Metazoa</taxon>
        <taxon>Spiralia</taxon>
        <taxon>Lophotrochozoa</taxon>
        <taxon>Mollusca</taxon>
        <taxon>Bivalvia</taxon>
        <taxon>Autobranchia</taxon>
        <taxon>Pteriomorphia</taxon>
        <taxon>Ostreida</taxon>
        <taxon>Ostreoidea</taxon>
        <taxon>Ostreidae</taxon>
        <taxon>Magallana</taxon>
    </lineage>
</organism>
<reference evidence="7" key="1">
    <citation type="submission" date="2022-08" db="UniProtKB">
        <authorList>
            <consortium name="EnsemblMetazoa"/>
        </authorList>
    </citation>
    <scope>IDENTIFICATION</scope>
    <source>
        <strain evidence="7">05x7-T-G4-1.051#20</strain>
    </source>
</reference>
<feature type="compositionally biased region" description="Low complexity" evidence="5">
    <location>
        <begin position="499"/>
        <end position="518"/>
    </location>
</feature>
<dbReference type="AlphaFoldDB" id="A0A8W8J2E3"/>
<evidence type="ECO:0000256" key="2">
    <source>
        <dbReference type="ARBA" id="ARBA00022884"/>
    </source>
</evidence>
<feature type="compositionally biased region" description="Polar residues" evidence="5">
    <location>
        <begin position="473"/>
        <end position="482"/>
    </location>
</feature>
<dbReference type="SMART" id="SM00360">
    <property type="entry name" value="RRM"/>
    <property type="match status" value="2"/>
</dbReference>
<dbReference type="Gene3D" id="3.30.70.330">
    <property type="match status" value="2"/>
</dbReference>
<dbReference type="SUPFAM" id="SSF54928">
    <property type="entry name" value="RNA-binding domain, RBD"/>
    <property type="match status" value="1"/>
</dbReference>
<dbReference type="InterPro" id="IPR012677">
    <property type="entry name" value="Nucleotide-bd_a/b_plait_sf"/>
</dbReference>
<dbReference type="OrthoDB" id="10067824at2759"/>
<dbReference type="EnsemblMetazoa" id="G16945.9">
    <property type="protein sequence ID" value="G16945.9:cds"/>
    <property type="gene ID" value="G16945"/>
</dbReference>
<dbReference type="EnsemblMetazoa" id="G16945.2">
    <property type="protein sequence ID" value="G16945.2:cds"/>
    <property type="gene ID" value="G16945"/>
</dbReference>
<feature type="domain" description="RRM" evidence="6">
    <location>
        <begin position="142"/>
        <end position="214"/>
    </location>
</feature>
<keyword evidence="4" id="KW-0175">Coiled coil</keyword>
<feature type="domain" description="RRM" evidence="6">
    <location>
        <begin position="216"/>
        <end position="297"/>
    </location>
</feature>
<evidence type="ECO:0000313" key="7">
    <source>
        <dbReference type="EnsemblMetazoa" id="G16945.2:cds"/>
    </source>
</evidence>
<dbReference type="InterPro" id="IPR012975">
    <property type="entry name" value="NOPS"/>
</dbReference>
<keyword evidence="1" id="KW-0677">Repeat</keyword>